<comment type="caution">
    <text evidence="1">The sequence shown here is derived from an EMBL/GenBank/DDBJ whole genome shotgun (WGS) entry which is preliminary data.</text>
</comment>
<organism evidence="1 2">
    <name type="scientific">Ficus carica</name>
    <name type="common">Common fig</name>
    <dbReference type="NCBI Taxonomy" id="3494"/>
    <lineage>
        <taxon>Eukaryota</taxon>
        <taxon>Viridiplantae</taxon>
        <taxon>Streptophyta</taxon>
        <taxon>Embryophyta</taxon>
        <taxon>Tracheophyta</taxon>
        <taxon>Spermatophyta</taxon>
        <taxon>Magnoliopsida</taxon>
        <taxon>eudicotyledons</taxon>
        <taxon>Gunneridae</taxon>
        <taxon>Pentapetalae</taxon>
        <taxon>rosids</taxon>
        <taxon>fabids</taxon>
        <taxon>Rosales</taxon>
        <taxon>Moraceae</taxon>
        <taxon>Ficeae</taxon>
        <taxon>Ficus</taxon>
    </lineage>
</organism>
<dbReference type="PANTHER" id="PTHR33240">
    <property type="entry name" value="OS08G0508500 PROTEIN"/>
    <property type="match status" value="1"/>
</dbReference>
<dbReference type="Proteomes" id="UP001187192">
    <property type="component" value="Unassembled WGS sequence"/>
</dbReference>
<dbReference type="Gene3D" id="2.40.70.10">
    <property type="entry name" value="Acid Proteases"/>
    <property type="match status" value="1"/>
</dbReference>
<dbReference type="InterPro" id="IPR021109">
    <property type="entry name" value="Peptidase_aspartic_dom_sf"/>
</dbReference>
<evidence type="ECO:0000313" key="2">
    <source>
        <dbReference type="Proteomes" id="UP001187192"/>
    </source>
</evidence>
<dbReference type="CDD" id="cd00303">
    <property type="entry name" value="retropepsin_like"/>
    <property type="match status" value="1"/>
</dbReference>
<name>A0AA88DY40_FICCA</name>
<evidence type="ECO:0000313" key="1">
    <source>
        <dbReference type="EMBL" id="GMN63866.1"/>
    </source>
</evidence>
<protein>
    <submittedName>
        <fullName evidence="1">Uncharacterized protein</fullName>
    </submittedName>
</protein>
<accession>A0AA88DY40</accession>
<keyword evidence="2" id="KW-1185">Reference proteome</keyword>
<dbReference type="AlphaFoldDB" id="A0AA88DY40"/>
<proteinExistence type="predicted"/>
<reference evidence="1" key="1">
    <citation type="submission" date="2023-07" db="EMBL/GenBank/DDBJ databases">
        <title>draft genome sequence of fig (Ficus carica).</title>
        <authorList>
            <person name="Takahashi T."/>
            <person name="Nishimura K."/>
        </authorList>
    </citation>
    <scope>NUCLEOTIDE SEQUENCE</scope>
</reference>
<sequence>MTIGDMASSRRSYARNARQVARGEYINIAKHIAKIFCQYSVPITFTDDEANKLLHPHNHALVGQIKITDNIVRRVLIDNESSANILLMDAFTRLEIGGAVLTPIQNQLYGFVGEYVRATGLICLPITIDDGPEKATQMVEFLIADKPSVYNAILGRLTLNALKVVISTYHLAMKFPTTNEVGIFKGN</sequence>
<dbReference type="PANTHER" id="PTHR33240:SF8">
    <property type="entry name" value="OS03G0439900 PROTEIN"/>
    <property type="match status" value="1"/>
</dbReference>
<gene>
    <name evidence="1" type="ORF">TIFTF001_032958</name>
</gene>
<dbReference type="EMBL" id="BTGU01000161">
    <property type="protein sequence ID" value="GMN63866.1"/>
    <property type="molecule type" value="Genomic_DNA"/>
</dbReference>